<evidence type="ECO:0000313" key="1">
    <source>
        <dbReference type="EMBL" id="AUZ95355.1"/>
    </source>
</evidence>
<keyword evidence="2" id="KW-1185">Reference proteome</keyword>
<accession>A0A2L0V0R0</accession>
<dbReference type="EMBL" id="MF403008">
    <property type="protein sequence ID" value="AUZ95355.1"/>
    <property type="molecule type" value="Genomic_DNA"/>
</dbReference>
<organism evidence="1 2">
    <name type="scientific">Agrobacterium phage Atu_ph07</name>
    <dbReference type="NCBI Taxonomy" id="2024264"/>
    <lineage>
        <taxon>Viruses</taxon>
        <taxon>Duplodnaviria</taxon>
        <taxon>Heunggongvirae</taxon>
        <taxon>Uroviricota</taxon>
        <taxon>Caudoviricetes</taxon>
        <taxon>Polybotosvirus</taxon>
        <taxon>Polybotosvirus Atuph07</taxon>
    </lineage>
</organism>
<sequence length="89" mass="10829">MWKVSVFMIFLWGIFWINSENEPTVDREVFIEHRAKSQWYYVVSRINGSETLSEKLFYKGMLREVEDELKKSNVCVKQTYYNTNFERCI</sequence>
<dbReference type="RefSeq" id="YP_009612261.1">
    <property type="nucleotide sequence ID" value="NC_042013.1"/>
</dbReference>
<proteinExistence type="predicted"/>
<protein>
    <submittedName>
        <fullName evidence="1">Uncharacterized protein</fullName>
    </submittedName>
</protein>
<reference evidence="1 2" key="1">
    <citation type="submission" date="2017-06" db="EMBL/GenBank/DDBJ databases">
        <authorList>
            <person name="Kim H.J."/>
            <person name="Triplett B.A."/>
        </authorList>
    </citation>
    <scope>NUCLEOTIDE SEQUENCE [LARGE SCALE GENOMIC DNA]</scope>
</reference>
<dbReference type="GeneID" id="40088599"/>
<dbReference type="KEGG" id="vg:40088599"/>
<name>A0A2L0V0R0_9CAUD</name>
<dbReference type="Proteomes" id="UP000223025">
    <property type="component" value="Segment"/>
</dbReference>
<evidence type="ECO:0000313" key="2">
    <source>
        <dbReference type="Proteomes" id="UP000223025"/>
    </source>
</evidence>